<feature type="region of interest" description="Disordered" evidence="1">
    <location>
        <begin position="100"/>
        <end position="147"/>
    </location>
</feature>
<dbReference type="AlphaFoldDB" id="A0AA39LCL7"/>
<dbReference type="Gene3D" id="2.120.10.80">
    <property type="entry name" value="Kelch-type beta propeller"/>
    <property type="match status" value="2"/>
</dbReference>
<accession>A0AA39LCL7</accession>
<dbReference type="InterPro" id="IPR015915">
    <property type="entry name" value="Kelch-typ_b-propeller"/>
</dbReference>
<dbReference type="EMBL" id="JAPDFR010000001">
    <property type="protein sequence ID" value="KAK0392297.1"/>
    <property type="molecule type" value="Genomic_DNA"/>
</dbReference>
<feature type="compositionally biased region" description="Basic and acidic residues" evidence="1">
    <location>
        <begin position="77"/>
        <end position="88"/>
    </location>
</feature>
<comment type="caution">
    <text evidence="3">The sequence shown here is derived from an EMBL/GenBank/DDBJ whole genome shotgun (WGS) entry which is preliminary data.</text>
</comment>
<keyword evidence="2" id="KW-0812">Transmembrane</keyword>
<dbReference type="PANTHER" id="PTHR23244:SF441">
    <property type="entry name" value="KELCH REPEAT PROTEIN"/>
    <property type="match status" value="1"/>
</dbReference>
<feature type="region of interest" description="Disordered" evidence="1">
    <location>
        <begin position="632"/>
        <end position="657"/>
    </location>
</feature>
<dbReference type="SUPFAM" id="SSF117281">
    <property type="entry name" value="Kelch motif"/>
    <property type="match status" value="1"/>
</dbReference>
<feature type="region of interest" description="Disordered" evidence="1">
    <location>
        <begin position="748"/>
        <end position="849"/>
    </location>
</feature>
<feature type="compositionally biased region" description="Basic and acidic residues" evidence="1">
    <location>
        <begin position="100"/>
        <end position="112"/>
    </location>
</feature>
<proteinExistence type="predicted"/>
<protein>
    <recommendedName>
        <fullName evidence="5">Kelch repeat-containing protein</fullName>
    </recommendedName>
</protein>
<dbReference type="Proteomes" id="UP001175261">
    <property type="component" value="Unassembled WGS sequence"/>
</dbReference>
<name>A0AA39LCL7_SARSR</name>
<reference evidence="3" key="1">
    <citation type="submission" date="2022-10" db="EMBL/GenBank/DDBJ databases">
        <title>Determination and structural analysis of whole genome sequence of Sarocladium strictum F4-1.</title>
        <authorList>
            <person name="Hu L."/>
            <person name="Jiang Y."/>
        </authorList>
    </citation>
    <scope>NUCLEOTIDE SEQUENCE</scope>
    <source>
        <strain evidence="3">F4-1</strain>
    </source>
</reference>
<evidence type="ECO:0000313" key="4">
    <source>
        <dbReference type="Proteomes" id="UP001175261"/>
    </source>
</evidence>
<feature type="compositionally biased region" description="Low complexity" evidence="1">
    <location>
        <begin position="757"/>
        <end position="766"/>
    </location>
</feature>
<evidence type="ECO:0008006" key="5">
    <source>
        <dbReference type="Google" id="ProtNLM"/>
    </source>
</evidence>
<feature type="compositionally biased region" description="Polar residues" evidence="1">
    <location>
        <begin position="671"/>
        <end position="680"/>
    </location>
</feature>
<organism evidence="3 4">
    <name type="scientific">Sarocladium strictum</name>
    <name type="common">Black bundle disease fungus</name>
    <name type="synonym">Acremonium strictum</name>
    <dbReference type="NCBI Taxonomy" id="5046"/>
    <lineage>
        <taxon>Eukaryota</taxon>
        <taxon>Fungi</taxon>
        <taxon>Dikarya</taxon>
        <taxon>Ascomycota</taxon>
        <taxon>Pezizomycotina</taxon>
        <taxon>Sordariomycetes</taxon>
        <taxon>Hypocreomycetidae</taxon>
        <taxon>Hypocreales</taxon>
        <taxon>Sarocladiaceae</taxon>
        <taxon>Sarocladium</taxon>
    </lineage>
</organism>
<evidence type="ECO:0000256" key="1">
    <source>
        <dbReference type="SAM" id="MobiDB-lite"/>
    </source>
</evidence>
<feature type="compositionally biased region" description="Basic and acidic residues" evidence="1">
    <location>
        <begin position="688"/>
        <end position="699"/>
    </location>
</feature>
<evidence type="ECO:0000256" key="2">
    <source>
        <dbReference type="SAM" id="Phobius"/>
    </source>
</evidence>
<gene>
    <name evidence="3" type="ORF">NLU13_1793</name>
</gene>
<dbReference type="PANTHER" id="PTHR23244">
    <property type="entry name" value="KELCH REPEAT DOMAIN"/>
    <property type="match status" value="1"/>
</dbReference>
<feature type="transmembrane region" description="Helical" evidence="2">
    <location>
        <begin position="709"/>
        <end position="733"/>
    </location>
</feature>
<keyword evidence="2" id="KW-0472">Membrane</keyword>
<feature type="region of interest" description="Disordered" evidence="1">
    <location>
        <begin position="1"/>
        <end position="88"/>
    </location>
</feature>
<keyword evidence="4" id="KW-1185">Reference proteome</keyword>
<dbReference type="Pfam" id="PF24681">
    <property type="entry name" value="Kelch_KLHDC2_KLHL20_DRC7"/>
    <property type="match status" value="1"/>
</dbReference>
<keyword evidence="2" id="KW-1133">Transmembrane helix</keyword>
<feature type="compositionally biased region" description="Low complexity" evidence="1">
    <location>
        <begin position="831"/>
        <end position="844"/>
    </location>
</feature>
<evidence type="ECO:0000313" key="3">
    <source>
        <dbReference type="EMBL" id="KAK0392297.1"/>
    </source>
</evidence>
<sequence>MPLTPTNSGFERVSGQRATRPKFNSQKTSDRLREGTVFEPPPFAMGGNIRKGRRSVFKETGLEDEFSSEPKTSHSGSENEHELYTVDNERSFGIITGLRSERSDLAESKPESPQRQNTAEKRRHRSDSSGSGAKLRRRQNSDPDQPWYVRLYKSDARPRVQVASDAPPGGSTGMPRFTMLVLLIAIIIPALSIRSSVEGNRAASVASAGPIVRRDDSPTEVCIRWAHQAAHVDDKIYIYGGQAKKDSESEENNWNNYFLELDLSKDWSTSSPALKGLAIPDGPPAVSLGYLWNDYKNIYVYGGQFSDTPYVEPERESIWKYSLPDEEWIEWENPKTSKGNFSTDGDLPVHRAAEGAGVSVPELGRSWYFGGHMDWATIPGWSRQTDRVYLKSLLEFTHPNFINNGVEGLAEKGAGDRGAFRNITEGGVQNEDFPERADGALVYVPGWGADGVLIGLAGGMVDEFTDNLQVLDVYDIATSKWYYQNTTGDIPGVRVNPCAVVAGAKDWSSFQVYMFGGQNLQPYQEQIQYDDMYILSIPAFTWIKVDQNQDHKASARAGHTCTMRDGQMIVVGGFIGNENECDSPGIYVFDATTLKWKTKFEAGDHGEDFEADNIVRSGSWGYKVPQAVQEAIGGGEDGGAEATTPSASATGGPFATGRAPVITVTQAGHTATITSPSGSTGAPPGDNKNPDGDDSHSEDDSSDEPSPGLIAAGVIAGIAGALALYLGFCAWLYRRQVSAYKQHLAISNRYGTSPGPSSGALGLFGSRRGRGRTRDSSEHSSFGWVGSGSEPQWMTEPKFVSSEDASSGSGSGGLAAAGAPFGKRSEETRPRTSSSGSSDSLLEGQEPSFFSVVMGPRRALRVVNGAD</sequence>
<feature type="region of interest" description="Disordered" evidence="1">
    <location>
        <begin position="671"/>
        <end position="708"/>
    </location>
</feature>